<dbReference type="HOGENOM" id="CLU_2465673_0_0_10"/>
<dbReference type="InterPro" id="IPR012657">
    <property type="entry name" value="23S_rRNA-intervening_sequence"/>
</dbReference>
<evidence type="ECO:0000313" key="2">
    <source>
        <dbReference type="Proteomes" id="UP000032726"/>
    </source>
</evidence>
<evidence type="ECO:0000313" key="1">
    <source>
        <dbReference type="EMBL" id="AKA34654.1"/>
    </source>
</evidence>
<dbReference type="Proteomes" id="UP000032726">
    <property type="component" value="Chromosome"/>
</dbReference>
<organism evidence="1 2">
    <name type="scientific">Flagellimonas lutaonensis</name>
    <dbReference type="NCBI Taxonomy" id="516051"/>
    <lineage>
        <taxon>Bacteria</taxon>
        <taxon>Pseudomonadati</taxon>
        <taxon>Bacteroidota</taxon>
        <taxon>Flavobacteriia</taxon>
        <taxon>Flavobacteriales</taxon>
        <taxon>Flavobacteriaceae</taxon>
        <taxon>Flagellimonas</taxon>
    </lineage>
</organism>
<name>A0A0D5YRW4_9FLAO</name>
<keyword evidence="1" id="KW-0689">Ribosomal protein</keyword>
<dbReference type="AlphaFoldDB" id="A0A0D5YRW4"/>
<dbReference type="Pfam" id="PF05635">
    <property type="entry name" value="23S_rRNA_IVP"/>
    <property type="match status" value="1"/>
</dbReference>
<dbReference type="GO" id="GO:0005840">
    <property type="term" value="C:ribosome"/>
    <property type="evidence" value="ECO:0007669"/>
    <property type="project" value="UniProtKB-KW"/>
</dbReference>
<gene>
    <name evidence="1" type="ORF">VC82_1007</name>
</gene>
<keyword evidence="2" id="KW-1185">Reference proteome</keyword>
<dbReference type="EMBL" id="CP011071">
    <property type="protein sequence ID" value="AKA34654.1"/>
    <property type="molecule type" value="Genomic_DNA"/>
</dbReference>
<reference evidence="1 2" key="1">
    <citation type="submission" date="2015-03" db="EMBL/GenBank/DDBJ databases">
        <title>Complete genome sequence of Muricauda lutaonensis CC-HSB-11T, isolated from a coastal hot spring.</title>
        <authorList>
            <person name="Kim K.M."/>
        </authorList>
    </citation>
    <scope>NUCLEOTIDE SEQUENCE [LARGE SCALE GENOMIC DNA]</scope>
    <source>
        <strain evidence="1 2">CC-HSB-11</strain>
    </source>
</reference>
<dbReference type="InterPro" id="IPR036583">
    <property type="entry name" value="23S_rRNA_IVS_sf"/>
</dbReference>
<accession>A0A0D5YRW4</accession>
<dbReference type="STRING" id="516051.VC82_1007"/>
<dbReference type="NCBIfam" id="TIGR02436">
    <property type="entry name" value="four helix bundle protein"/>
    <property type="match status" value="1"/>
</dbReference>
<proteinExistence type="predicted"/>
<dbReference type="Gene3D" id="1.20.1440.60">
    <property type="entry name" value="23S rRNA-intervening sequence"/>
    <property type="match status" value="1"/>
</dbReference>
<dbReference type="KEGG" id="mlt:VC82_1007"/>
<protein>
    <submittedName>
        <fullName evidence="1">30S ribosomal protein S23</fullName>
    </submittedName>
</protein>
<dbReference type="SUPFAM" id="SSF158446">
    <property type="entry name" value="IVS-encoded protein-like"/>
    <property type="match status" value="1"/>
</dbReference>
<sequence>MDNIAEGFDRDGNSEFHNFLSYSKGSCSELKSQTYRAFDKGLISVEVLEQIQSRIEITTNKIGAFMFYLRKSNFRGQKFKWTPNNNKP</sequence>
<keyword evidence="1" id="KW-0687">Ribonucleoprotein</keyword>